<evidence type="ECO:0000313" key="2">
    <source>
        <dbReference type="Proteomes" id="UP001060123"/>
    </source>
</evidence>
<name>A0ABY5XQ00_RHISU</name>
<proteinExistence type="predicted"/>
<sequence length="97" mass="10847">MMAMAALLKNFISDLKYRFFNDIYSLEVSIGNFSALQSPLMQNLCGLSGVEYSQFPEIEPTRALSRKWPPSALQFAPASVNQLSKSCNTTHATPREE</sequence>
<evidence type="ECO:0000313" key="1">
    <source>
        <dbReference type="EMBL" id="UWU16556.1"/>
    </source>
</evidence>
<accession>A0ABY5XQ00</accession>
<keyword evidence="2" id="KW-1185">Reference proteome</keyword>
<protein>
    <submittedName>
        <fullName evidence="1">Uncharacterized protein</fullName>
    </submittedName>
</protein>
<dbReference type="Proteomes" id="UP001060123">
    <property type="component" value="Chromosome"/>
</dbReference>
<organism evidence="1 2">
    <name type="scientific">Rhizobium sullae</name>
    <name type="common">Rhizobium hedysari</name>
    <dbReference type="NCBI Taxonomy" id="50338"/>
    <lineage>
        <taxon>Bacteria</taxon>
        <taxon>Pseudomonadati</taxon>
        <taxon>Pseudomonadota</taxon>
        <taxon>Alphaproteobacteria</taxon>
        <taxon>Hyphomicrobiales</taxon>
        <taxon>Rhizobiaceae</taxon>
        <taxon>Rhizobium/Agrobacterium group</taxon>
        <taxon>Rhizobium</taxon>
    </lineage>
</organism>
<gene>
    <name evidence="1" type="ORF">N2599_10900</name>
</gene>
<reference evidence="1" key="1">
    <citation type="submission" date="2022-09" db="EMBL/GenBank/DDBJ databases">
        <title>Australian commercial rhizobial inoculants.</title>
        <authorList>
            <person name="Kohlmeier M.G."/>
            <person name="O'Hara G.W."/>
            <person name="Colombi E."/>
            <person name="Ramsay J.P."/>
            <person name="Terpolilli J."/>
        </authorList>
    </citation>
    <scope>NUCLEOTIDE SEQUENCE</scope>
    <source>
        <strain evidence="1">WSM1592</strain>
    </source>
</reference>
<dbReference type="EMBL" id="CP104143">
    <property type="protein sequence ID" value="UWU16556.1"/>
    <property type="molecule type" value="Genomic_DNA"/>
</dbReference>